<evidence type="ECO:0000313" key="2">
    <source>
        <dbReference type="Proteomes" id="UP000198287"/>
    </source>
</evidence>
<protein>
    <recommendedName>
        <fullName evidence="3">F-box domain-containing protein</fullName>
    </recommendedName>
</protein>
<evidence type="ECO:0008006" key="3">
    <source>
        <dbReference type="Google" id="ProtNLM"/>
    </source>
</evidence>
<proteinExistence type="predicted"/>
<evidence type="ECO:0000313" key="1">
    <source>
        <dbReference type="EMBL" id="OXA51332.1"/>
    </source>
</evidence>
<dbReference type="InterPro" id="IPR032675">
    <property type="entry name" value="LRR_dom_sf"/>
</dbReference>
<dbReference type="SUPFAM" id="SSF52047">
    <property type="entry name" value="RNI-like"/>
    <property type="match status" value="1"/>
</dbReference>
<accession>A0A226E0S3</accession>
<gene>
    <name evidence="1" type="ORF">Fcan01_13165</name>
</gene>
<keyword evidence="2" id="KW-1185">Reference proteome</keyword>
<comment type="caution">
    <text evidence="1">The sequence shown here is derived from an EMBL/GenBank/DDBJ whole genome shotgun (WGS) entry which is preliminary data.</text>
</comment>
<dbReference type="InterPro" id="IPR036047">
    <property type="entry name" value="F-box-like_dom_sf"/>
</dbReference>
<dbReference type="AlphaFoldDB" id="A0A226E0S3"/>
<name>A0A226E0S3_FOLCA</name>
<reference evidence="1 2" key="1">
    <citation type="submission" date="2015-12" db="EMBL/GenBank/DDBJ databases">
        <title>The genome of Folsomia candida.</title>
        <authorList>
            <person name="Faddeeva A."/>
            <person name="Derks M.F."/>
            <person name="Anvar Y."/>
            <person name="Smit S."/>
            <person name="Van Straalen N."/>
            <person name="Roelofs D."/>
        </authorList>
    </citation>
    <scope>NUCLEOTIDE SEQUENCE [LARGE SCALE GENOMIC DNA]</scope>
    <source>
        <strain evidence="1 2">VU population</strain>
        <tissue evidence="1">Whole body</tissue>
    </source>
</reference>
<dbReference type="Gene3D" id="3.80.10.10">
    <property type="entry name" value="Ribonuclease Inhibitor"/>
    <property type="match status" value="1"/>
</dbReference>
<organism evidence="1 2">
    <name type="scientific">Folsomia candida</name>
    <name type="common">Springtail</name>
    <dbReference type="NCBI Taxonomy" id="158441"/>
    <lineage>
        <taxon>Eukaryota</taxon>
        <taxon>Metazoa</taxon>
        <taxon>Ecdysozoa</taxon>
        <taxon>Arthropoda</taxon>
        <taxon>Hexapoda</taxon>
        <taxon>Collembola</taxon>
        <taxon>Entomobryomorpha</taxon>
        <taxon>Isotomoidea</taxon>
        <taxon>Isotomidae</taxon>
        <taxon>Proisotominae</taxon>
        <taxon>Folsomia</taxon>
    </lineage>
</organism>
<dbReference type="EMBL" id="LNIX01000007">
    <property type="protein sequence ID" value="OXA51332.1"/>
    <property type="molecule type" value="Genomic_DNA"/>
</dbReference>
<dbReference type="Proteomes" id="UP000198287">
    <property type="component" value="Unassembled WGS sequence"/>
</dbReference>
<dbReference type="SUPFAM" id="SSF81383">
    <property type="entry name" value="F-box domain"/>
    <property type="match status" value="1"/>
</dbReference>
<sequence length="628" mass="72081">MEIVPKLLSESLNEETPHKISNESNTPLNNELILEKIFYYLSNIQDLLAVRLVCVQWAILGSKMMRTRHRPIIPVNIVGMYEDKVQFRIHDILKIKDSSLTFPSLKDHFPFNRFKFGEYALDMGVPYINKFFHLFSPISHVTFSPETLNNTQVSTFREIILFHLPQCESIELIFPRYGYLEFPWLFPKTIFTLLNPVLPNVIQLVLKLPTDRTEFVPQFFKDLFRAVPNVVTLKIIGAHAGLLDCLLSKDILQETYPFLKMQNLEIQVSDENRTEINHKNLAELTEISKKYLKLRTLMLSSMTDNVNLRAQQEFLAAVGGTLEKLTISKFSYFESLIPLGTIGINLKYFETTFLSEIQPLDFVFESLPNLKTLILGKVTSDLFSLKNLVPKLLVDAYPVHPLQKLTLPKGLIDSSALPKILEGFSKLRSLELTADDETLKSIYKAGNADKLKHFTELSLFDDSVVTDEGITGLPLAICRELYKNQCELPNGINSVEELRKDAPWIAYLTGLRVFQLTESDEKSVPKNRISNVSIIFGFRFLPELNNLTIPKTWITNFSLYYIGKYYTSPVVLLDISLCYRLTPPGIEKLKEDLPNLQIKCKNWYKNLVSISNRNENMVVPSSCYFMAF</sequence>